<feature type="compositionally biased region" description="Low complexity" evidence="13">
    <location>
        <begin position="1232"/>
        <end position="1248"/>
    </location>
</feature>
<evidence type="ECO:0000256" key="12">
    <source>
        <dbReference type="ARBA" id="ARBA00023180"/>
    </source>
</evidence>
<comment type="subcellular location">
    <subcellularLocation>
        <location evidence="1">Endomembrane system</location>
        <topology evidence="1">Multi-pass membrane protein</topology>
    </subcellularLocation>
    <subcellularLocation>
        <location evidence="2">Endosome membrane</location>
    </subcellularLocation>
</comment>
<evidence type="ECO:0000256" key="14">
    <source>
        <dbReference type="SAM" id="Phobius"/>
    </source>
</evidence>
<keyword evidence="8" id="KW-0967">Endosome</keyword>
<evidence type="ECO:0000256" key="4">
    <source>
        <dbReference type="ARBA" id="ARBA00022448"/>
    </source>
</evidence>
<evidence type="ECO:0000256" key="10">
    <source>
        <dbReference type="ARBA" id="ARBA00022989"/>
    </source>
</evidence>
<dbReference type="InterPro" id="IPR013525">
    <property type="entry name" value="ABC2_TM"/>
</dbReference>
<keyword evidence="7" id="KW-0547">Nucleotide-binding</keyword>
<evidence type="ECO:0000313" key="16">
    <source>
        <dbReference type="Ensembl" id="ENSEBUP00000019960.1"/>
    </source>
</evidence>
<feature type="transmembrane region" description="Helical" evidence="14">
    <location>
        <begin position="741"/>
        <end position="759"/>
    </location>
</feature>
<evidence type="ECO:0000256" key="9">
    <source>
        <dbReference type="ARBA" id="ARBA00022840"/>
    </source>
</evidence>
<dbReference type="InterPro" id="IPR027417">
    <property type="entry name" value="P-loop_NTPase"/>
</dbReference>
<dbReference type="CDD" id="cd03263">
    <property type="entry name" value="ABC_subfamily_A"/>
    <property type="match status" value="1"/>
</dbReference>
<evidence type="ECO:0000256" key="3">
    <source>
        <dbReference type="ARBA" id="ARBA00008869"/>
    </source>
</evidence>
<dbReference type="Proteomes" id="UP000694388">
    <property type="component" value="Unplaced"/>
</dbReference>
<evidence type="ECO:0000256" key="11">
    <source>
        <dbReference type="ARBA" id="ARBA00023136"/>
    </source>
</evidence>
<dbReference type="PROSITE" id="PS50893">
    <property type="entry name" value="ABC_TRANSPORTER_2"/>
    <property type="match status" value="1"/>
</dbReference>
<dbReference type="GeneTree" id="ENSGT00940000158560"/>
<dbReference type="GO" id="GO:0051246">
    <property type="term" value="P:regulation of protein metabolic process"/>
    <property type="evidence" value="ECO:0007669"/>
    <property type="project" value="UniProtKB-ARBA"/>
</dbReference>
<dbReference type="Ensembl" id="ENSEBUT00000020537.1">
    <property type="protein sequence ID" value="ENSEBUP00000019960.1"/>
    <property type="gene ID" value="ENSEBUG00000012395.1"/>
</dbReference>
<dbReference type="InterPro" id="IPR026082">
    <property type="entry name" value="ABCA"/>
</dbReference>
<evidence type="ECO:0000256" key="2">
    <source>
        <dbReference type="ARBA" id="ARBA00004608"/>
    </source>
</evidence>
<dbReference type="GO" id="GO:0010008">
    <property type="term" value="C:endosome membrane"/>
    <property type="evidence" value="ECO:0007669"/>
    <property type="project" value="UniProtKB-SubCell"/>
</dbReference>
<dbReference type="InterPro" id="IPR003593">
    <property type="entry name" value="AAA+_ATPase"/>
</dbReference>
<feature type="transmembrane region" description="Helical" evidence="14">
    <location>
        <begin position="780"/>
        <end position="800"/>
    </location>
</feature>
<keyword evidence="5 14" id="KW-0812">Transmembrane</keyword>
<evidence type="ECO:0000256" key="13">
    <source>
        <dbReference type="SAM" id="MobiDB-lite"/>
    </source>
</evidence>
<evidence type="ECO:0000256" key="8">
    <source>
        <dbReference type="ARBA" id="ARBA00022753"/>
    </source>
</evidence>
<dbReference type="PANTHER" id="PTHR19229">
    <property type="entry name" value="ATP-BINDING CASSETTE TRANSPORTER SUBFAMILY A ABCA"/>
    <property type="match status" value="1"/>
</dbReference>
<dbReference type="Pfam" id="PF12698">
    <property type="entry name" value="ABC2_membrane_3"/>
    <property type="match status" value="1"/>
</dbReference>
<accession>A0A8C4QSQ7</accession>
<dbReference type="FunFam" id="3.40.50.300:FF:000511">
    <property type="entry name" value="ATP-binding cassette, sub-family A (ABC1), member 2"/>
    <property type="match status" value="1"/>
</dbReference>
<evidence type="ECO:0000256" key="1">
    <source>
        <dbReference type="ARBA" id="ARBA00004127"/>
    </source>
</evidence>
<proteinExistence type="inferred from homology"/>
<keyword evidence="4" id="KW-0813">Transport</keyword>
<feature type="transmembrane region" description="Helical" evidence="14">
    <location>
        <begin position="597"/>
        <end position="619"/>
    </location>
</feature>
<evidence type="ECO:0000313" key="17">
    <source>
        <dbReference type="Proteomes" id="UP000694388"/>
    </source>
</evidence>
<sequence>MQSICPGGQRDDFGFLEQRHSMVSQLLERLGEVVSGGDYFDPDHPGPLPDLQEIQRQLQGLLDHRPSRATPLASSLAPDNITIQNDAHRSTHNATGSSLGFLLSDRKAFQRFLHSNLSMPNKTAAMLLQLPFDPKQNIFLHPKKLGRVVCARDDINSSTLPPDLRKALRQSLCRGLSWQRSDRFAFIASSLQKQLSQDHVVREPIPTTTTTESSVTELHQALKRLRHLFRDLDLLAGLSRMLPHGACARPHRDSLLSVPTTPISTEELMDNQDNGSLDEDGFVEDLDNGTTDDEGPAQFSGFVRLWAGLQPIICGNKRQITPKALRQGNMSSLGFTYTEQRNLGLLIHLMASNPKVLYAPAGSQADSIIQKANETFAFVGNVTHYARHWLVISGKLRAALHPNALANMSWWKSKLSELADVSDPDLDDEDFSLWNFSLPDSTQLFHQLDIIDNAACGWINFMSKVSVDVFKGFPTEEAIVNYTLNRAYHDNVTVFASIIFQMAADGSLPPHVVYKIRQNSSFTEKTNEIRRAYWRPGPNAEGRYYFFYGFIWIQDMIERAIIDTFVGRDVVEPGNYVQMIPYPCYTRDDFLFVIEHMMPLCLVISWVYSVSMMVQHIVTEKEQRLKEVMKMMGLSNAVHWLAWFITGFSQLSLSVAGLTLILKYGHVLAHSDAFIIWLFLTIYAVATVTFCFLVSVLYSKAKLAAACAGIAYFLSYVPYMYVAIREEVAHDHITATQKCIASLMSTTAFGLGAKYFALYEMAGVGIQWSTLRRSPVEGDAFSLALSMLMLAVDSILYWLLTWYIEAVHPGTYGLPRPWYFPFQHFASPWCSLPGTSFLPWRRQRVGLSIRQEDQACAMETRHQEENPDFEEEPSHMMLGVCINKLSKVYGSGQRPALDRLSLNLYEGQITSFLGHNGAGKTTTMSILTGLFPPTSGAASVYGHDIRWDMESIRRGLGMCPQHNVLFDQLTVEEHLWFYARLKGLPADRVCSETDKMIGDLTLDTRRSSLVATLSGGVKRKLSVAIAFSGGSRAVILDEPTAGVDPYARRAIWDLIIKYKKGRTILLSTHHMDEAELLGDRIAILSHGRLRCCGTPPFLKATFGDGYRLVVVKTPSGEQWITGGHEEERVSQFLCQFVPLATLIVHSPTELCYSLPAEPAQRNSFCDLFQALENGLSKLGLSSFGLTDSTLEEVFLKVSEMDTSAENVGALATVSQISPEGKSAKDSGRRDGSGCSERSSPSSSVGSVRGNDSPWYVDFNAMYSPLVPADGDEHSSISAVGQEASGDSFPMESASCAGDCERLLKGGLLHLRQFQGLLVKRFHYAKRNTKGLFSQILLPVLFVCIAMTVALSVPEIGELPPITLSPSQYYNYTQPRGNFVPFANEERKSYRLGLSPDASPQQLLDTFWLSSGLGASCVLRSPSASPANYAHRSEALTSAEIVAEYFGPSCRDSVAKGIPLSNFVPESPTQGLTDEVHWEMSVPNDTASPNEGLPPTVHETRRCICSAHGMGFLCSGRAGPPSPERRVVTGDILVDVTGHNVSEYLLFTTDQYRLHRYGAITFGNVRKFIPQSFVDRVPISLRKLAVRRAAQVYYNHKGYHSMPTYLNVLNNAILRANLPPSRGNPAAYGITVINHPMNKTSASLSLDYLLQGTDVVIAIFIIVAMSFVPASFVFSCG</sequence>
<feature type="domain" description="ABC transporter" evidence="15">
    <location>
        <begin position="880"/>
        <end position="1111"/>
    </location>
</feature>
<dbReference type="InterPro" id="IPR003439">
    <property type="entry name" value="ABC_transporter-like_ATP-bd"/>
</dbReference>
<keyword evidence="6" id="KW-0677">Repeat</keyword>
<keyword evidence="12" id="KW-0325">Glycoprotein</keyword>
<dbReference type="PANTHER" id="PTHR19229:SF36">
    <property type="entry name" value="ATP-BINDING CASSETTE SUB-FAMILY A MEMBER 2"/>
    <property type="match status" value="1"/>
</dbReference>
<dbReference type="GO" id="GO:0005319">
    <property type="term" value="F:lipid transporter activity"/>
    <property type="evidence" value="ECO:0007669"/>
    <property type="project" value="TreeGrafter"/>
</dbReference>
<dbReference type="Gene3D" id="3.40.50.300">
    <property type="entry name" value="P-loop containing nucleotide triphosphate hydrolases"/>
    <property type="match status" value="1"/>
</dbReference>
<dbReference type="GO" id="GO:0005524">
    <property type="term" value="F:ATP binding"/>
    <property type="evidence" value="ECO:0007669"/>
    <property type="project" value="UniProtKB-KW"/>
</dbReference>
<feature type="transmembrane region" description="Helical" evidence="14">
    <location>
        <begin position="674"/>
        <end position="696"/>
    </location>
</feature>
<evidence type="ECO:0000259" key="15">
    <source>
        <dbReference type="PROSITE" id="PS50893"/>
    </source>
</evidence>
<comment type="similarity">
    <text evidence="3">Belongs to the ABC transporter superfamily. ABCA family.</text>
</comment>
<keyword evidence="10 14" id="KW-1133">Transmembrane helix</keyword>
<feature type="region of interest" description="Disordered" evidence="13">
    <location>
        <begin position="1209"/>
        <end position="1248"/>
    </location>
</feature>
<reference evidence="16" key="1">
    <citation type="submission" date="2025-08" db="UniProtKB">
        <authorList>
            <consortium name="Ensembl"/>
        </authorList>
    </citation>
    <scope>IDENTIFICATION</scope>
</reference>
<feature type="compositionally biased region" description="Basic and acidic residues" evidence="13">
    <location>
        <begin position="1221"/>
        <end position="1231"/>
    </location>
</feature>
<reference evidence="16" key="2">
    <citation type="submission" date="2025-09" db="UniProtKB">
        <authorList>
            <consortium name="Ensembl"/>
        </authorList>
    </citation>
    <scope>IDENTIFICATION</scope>
</reference>
<keyword evidence="11 14" id="KW-0472">Membrane</keyword>
<dbReference type="SUPFAM" id="SSF52540">
    <property type="entry name" value="P-loop containing nucleoside triphosphate hydrolases"/>
    <property type="match status" value="1"/>
</dbReference>
<dbReference type="GO" id="GO:0016887">
    <property type="term" value="F:ATP hydrolysis activity"/>
    <property type="evidence" value="ECO:0007669"/>
    <property type="project" value="InterPro"/>
</dbReference>
<feature type="transmembrane region" description="Helical" evidence="14">
    <location>
        <begin position="640"/>
        <end position="662"/>
    </location>
</feature>
<keyword evidence="17" id="KW-1185">Reference proteome</keyword>
<protein>
    <submittedName>
        <fullName evidence="16">ATP-binding cassette, sub-family A (ABC1), member 2</fullName>
    </submittedName>
</protein>
<evidence type="ECO:0000256" key="7">
    <source>
        <dbReference type="ARBA" id="ARBA00022741"/>
    </source>
</evidence>
<feature type="transmembrane region" description="Helical" evidence="14">
    <location>
        <begin position="703"/>
        <end position="721"/>
    </location>
</feature>
<evidence type="ECO:0000256" key="5">
    <source>
        <dbReference type="ARBA" id="ARBA00022692"/>
    </source>
</evidence>
<evidence type="ECO:0000256" key="6">
    <source>
        <dbReference type="ARBA" id="ARBA00022737"/>
    </source>
</evidence>
<dbReference type="SMART" id="SM00382">
    <property type="entry name" value="AAA"/>
    <property type="match status" value="1"/>
</dbReference>
<name>A0A8C4QSQ7_EPTBU</name>
<keyword evidence="9" id="KW-0067">ATP-binding</keyword>
<organism evidence="16 17">
    <name type="scientific">Eptatretus burgeri</name>
    <name type="common">Inshore hagfish</name>
    <dbReference type="NCBI Taxonomy" id="7764"/>
    <lineage>
        <taxon>Eukaryota</taxon>
        <taxon>Metazoa</taxon>
        <taxon>Chordata</taxon>
        <taxon>Craniata</taxon>
        <taxon>Vertebrata</taxon>
        <taxon>Cyclostomata</taxon>
        <taxon>Myxini</taxon>
        <taxon>Myxiniformes</taxon>
        <taxon>Myxinidae</taxon>
        <taxon>Eptatretinae</taxon>
        <taxon>Eptatretus</taxon>
    </lineage>
</organism>
<dbReference type="GO" id="GO:0140359">
    <property type="term" value="F:ABC-type transporter activity"/>
    <property type="evidence" value="ECO:0007669"/>
    <property type="project" value="InterPro"/>
</dbReference>
<feature type="transmembrane region" description="Helical" evidence="14">
    <location>
        <begin position="1654"/>
        <end position="1673"/>
    </location>
</feature>
<dbReference type="Pfam" id="PF00005">
    <property type="entry name" value="ABC_tran"/>
    <property type="match status" value="1"/>
</dbReference>